<sequence>MPAVPAQAEQGHLEVARWTPRLHSIQADRRCCLSSSHSRCAGTRPPRGGEPSDRWDSPSESPVAGDCQVRIGVHGG</sequence>
<comment type="caution">
    <text evidence="2">The sequence shown here is derived from an EMBL/GenBank/DDBJ whole genome shotgun (WGS) entry which is preliminary data.</text>
</comment>
<dbReference type="Proteomes" id="UP001472677">
    <property type="component" value="Unassembled WGS sequence"/>
</dbReference>
<feature type="region of interest" description="Disordered" evidence="1">
    <location>
        <begin position="36"/>
        <end position="76"/>
    </location>
</feature>
<keyword evidence="3" id="KW-1185">Reference proteome</keyword>
<evidence type="ECO:0000256" key="1">
    <source>
        <dbReference type="SAM" id="MobiDB-lite"/>
    </source>
</evidence>
<reference evidence="2 3" key="1">
    <citation type="journal article" date="2024" name="G3 (Bethesda)">
        <title>Genome assembly of Hibiscus sabdariffa L. provides insights into metabolisms of medicinal natural products.</title>
        <authorList>
            <person name="Kim T."/>
        </authorList>
    </citation>
    <scope>NUCLEOTIDE SEQUENCE [LARGE SCALE GENOMIC DNA]</scope>
    <source>
        <strain evidence="2">TK-2024</strain>
        <tissue evidence="2">Old leaves</tissue>
    </source>
</reference>
<protein>
    <submittedName>
        <fullName evidence="2">Uncharacterized protein</fullName>
    </submittedName>
</protein>
<organism evidence="2 3">
    <name type="scientific">Hibiscus sabdariffa</name>
    <name type="common">roselle</name>
    <dbReference type="NCBI Taxonomy" id="183260"/>
    <lineage>
        <taxon>Eukaryota</taxon>
        <taxon>Viridiplantae</taxon>
        <taxon>Streptophyta</taxon>
        <taxon>Embryophyta</taxon>
        <taxon>Tracheophyta</taxon>
        <taxon>Spermatophyta</taxon>
        <taxon>Magnoliopsida</taxon>
        <taxon>eudicotyledons</taxon>
        <taxon>Gunneridae</taxon>
        <taxon>Pentapetalae</taxon>
        <taxon>rosids</taxon>
        <taxon>malvids</taxon>
        <taxon>Malvales</taxon>
        <taxon>Malvaceae</taxon>
        <taxon>Malvoideae</taxon>
        <taxon>Hibiscus</taxon>
    </lineage>
</organism>
<name>A0ABR2G8W7_9ROSI</name>
<proteinExistence type="predicted"/>
<evidence type="ECO:0000313" key="2">
    <source>
        <dbReference type="EMBL" id="KAK8596953.1"/>
    </source>
</evidence>
<gene>
    <name evidence="2" type="ORF">V6N12_065430</name>
</gene>
<evidence type="ECO:0000313" key="3">
    <source>
        <dbReference type="Proteomes" id="UP001472677"/>
    </source>
</evidence>
<accession>A0ABR2G8W7</accession>
<dbReference type="EMBL" id="JBBPBM010000002">
    <property type="protein sequence ID" value="KAK8596953.1"/>
    <property type="molecule type" value="Genomic_DNA"/>
</dbReference>